<evidence type="ECO:0000313" key="2">
    <source>
        <dbReference type="EMBL" id="BAT97521.1"/>
    </source>
</evidence>
<reference evidence="2 3" key="1">
    <citation type="journal article" date="2015" name="Sci. Rep.">
        <title>The power of single molecule real-time sequencing technology in the de novo assembly of a eukaryotic genome.</title>
        <authorList>
            <person name="Sakai H."/>
            <person name="Naito K."/>
            <person name="Ogiso-Tanaka E."/>
            <person name="Takahashi Y."/>
            <person name="Iseki K."/>
            <person name="Muto C."/>
            <person name="Satou K."/>
            <person name="Teruya K."/>
            <person name="Shiroma A."/>
            <person name="Shimoji M."/>
            <person name="Hirano T."/>
            <person name="Itoh T."/>
            <person name="Kaga A."/>
            <person name="Tomooka N."/>
        </authorList>
    </citation>
    <scope>NUCLEOTIDE SEQUENCE [LARGE SCALE GENOMIC DNA]</scope>
    <source>
        <strain evidence="3">cv. Shumari</strain>
    </source>
</reference>
<organism evidence="2 3">
    <name type="scientific">Vigna angularis var. angularis</name>
    <dbReference type="NCBI Taxonomy" id="157739"/>
    <lineage>
        <taxon>Eukaryota</taxon>
        <taxon>Viridiplantae</taxon>
        <taxon>Streptophyta</taxon>
        <taxon>Embryophyta</taxon>
        <taxon>Tracheophyta</taxon>
        <taxon>Spermatophyta</taxon>
        <taxon>Magnoliopsida</taxon>
        <taxon>eudicotyledons</taxon>
        <taxon>Gunneridae</taxon>
        <taxon>Pentapetalae</taxon>
        <taxon>rosids</taxon>
        <taxon>fabids</taxon>
        <taxon>Fabales</taxon>
        <taxon>Fabaceae</taxon>
        <taxon>Papilionoideae</taxon>
        <taxon>50 kb inversion clade</taxon>
        <taxon>NPAAA clade</taxon>
        <taxon>indigoferoid/millettioid clade</taxon>
        <taxon>Phaseoleae</taxon>
        <taxon>Vigna</taxon>
    </lineage>
</organism>
<evidence type="ECO:0000256" key="1">
    <source>
        <dbReference type="SAM" id="SignalP"/>
    </source>
</evidence>
<accession>A0A0S3SX98</accession>
<sequence length="80" mass="9404">MVLSISTTHRIFLFICVYMSQVLSFNQSNPSQKQKPQIINHRLLLHNVMMPLDCNIHNNHVSQRQYNQWSHTRSNGGNKQ</sequence>
<gene>
    <name evidence="2" type="primary">Vigan.09G098500</name>
    <name evidence="2" type="ORF">VIGAN_09098500</name>
</gene>
<feature type="chain" id="PRO_5006618729" evidence="1">
    <location>
        <begin position="25"/>
        <end position="80"/>
    </location>
</feature>
<protein>
    <submittedName>
        <fullName evidence="2">Uncharacterized protein</fullName>
    </submittedName>
</protein>
<name>A0A0S3SX98_PHAAN</name>
<keyword evidence="3" id="KW-1185">Reference proteome</keyword>
<dbReference type="AlphaFoldDB" id="A0A0S3SX98"/>
<dbReference type="Proteomes" id="UP000291084">
    <property type="component" value="Chromosome 9"/>
</dbReference>
<feature type="signal peptide" evidence="1">
    <location>
        <begin position="1"/>
        <end position="24"/>
    </location>
</feature>
<keyword evidence="1" id="KW-0732">Signal</keyword>
<proteinExistence type="predicted"/>
<evidence type="ECO:0000313" key="3">
    <source>
        <dbReference type="Proteomes" id="UP000291084"/>
    </source>
</evidence>
<dbReference type="EMBL" id="AP015042">
    <property type="protein sequence ID" value="BAT97521.1"/>
    <property type="molecule type" value="Genomic_DNA"/>
</dbReference>